<evidence type="ECO:0000313" key="11">
    <source>
        <dbReference type="Proteomes" id="UP000288216"/>
    </source>
</evidence>
<feature type="binding site" evidence="7">
    <location>
        <begin position="158"/>
        <end position="162"/>
    </location>
    <ligand>
        <name>cyanocob(III)alamin</name>
        <dbReference type="ChEBI" id="CHEBI:17439"/>
    </ligand>
</feature>
<keyword evidence="4" id="KW-0964">Secreted</keyword>
<dbReference type="GO" id="GO:0015889">
    <property type="term" value="P:cobalamin transport"/>
    <property type="evidence" value="ECO:0007669"/>
    <property type="project" value="InterPro"/>
</dbReference>
<comment type="subcellular location">
    <subcellularLocation>
        <location evidence="1">Secreted</location>
    </subcellularLocation>
</comment>
<feature type="signal peptide" evidence="9">
    <location>
        <begin position="1"/>
        <end position="31"/>
    </location>
</feature>
<keyword evidence="5 9" id="KW-0732">Signal</keyword>
<protein>
    <submittedName>
        <fullName evidence="10">Uncharacterized protein</fullName>
    </submittedName>
</protein>
<dbReference type="STRING" id="75743.A0A401PTJ3"/>
<dbReference type="Pfam" id="PF01122">
    <property type="entry name" value="Cobalamin_bind"/>
    <property type="match status" value="1"/>
</dbReference>
<evidence type="ECO:0000256" key="5">
    <source>
        <dbReference type="ARBA" id="ARBA00022729"/>
    </source>
</evidence>
<dbReference type="PANTHER" id="PTHR10559:SF15">
    <property type="entry name" value="COBALAMIN BINDING INTRINSIC FACTOR"/>
    <property type="match status" value="1"/>
</dbReference>
<evidence type="ECO:0000256" key="4">
    <source>
        <dbReference type="ARBA" id="ARBA00022525"/>
    </source>
</evidence>
<feature type="chain" id="PRO_5019364319" evidence="9">
    <location>
        <begin position="32"/>
        <end position="330"/>
    </location>
</feature>
<keyword evidence="3" id="KW-0406">Ion transport</keyword>
<evidence type="ECO:0000256" key="1">
    <source>
        <dbReference type="ARBA" id="ARBA00004613"/>
    </source>
</evidence>
<dbReference type="Gene3D" id="1.50.10.20">
    <property type="match status" value="1"/>
</dbReference>
<dbReference type="OMA" id="VCTICEV"/>
<feature type="disulfide bond" evidence="8">
    <location>
        <begin position="35"/>
        <end position="275"/>
    </location>
</feature>
<dbReference type="AlphaFoldDB" id="A0A401PTJ3"/>
<evidence type="ECO:0000256" key="2">
    <source>
        <dbReference type="ARBA" id="ARBA00006449"/>
    </source>
</evidence>
<evidence type="ECO:0000313" key="10">
    <source>
        <dbReference type="EMBL" id="GCB76428.1"/>
    </source>
</evidence>
<dbReference type="PANTHER" id="PTHR10559">
    <property type="entry name" value="TRANSCOBALAMIN-1/GASTRIC INTRINSIC FACTOR"/>
    <property type="match status" value="1"/>
</dbReference>
<keyword evidence="8" id="KW-1015">Disulfide bond</keyword>
<gene>
    <name evidence="10" type="ORF">scyTo_0016558</name>
</gene>
<evidence type="ECO:0000256" key="8">
    <source>
        <dbReference type="PIRSR" id="PIRSR602157-2"/>
    </source>
</evidence>
<dbReference type="GO" id="GO:0006824">
    <property type="term" value="P:cobalt ion transport"/>
    <property type="evidence" value="ECO:0007669"/>
    <property type="project" value="UniProtKB-KW"/>
</dbReference>
<evidence type="ECO:0000256" key="3">
    <source>
        <dbReference type="ARBA" id="ARBA00022426"/>
    </source>
</evidence>
<keyword evidence="6 7" id="KW-0170">Cobalt</keyword>
<keyword evidence="3" id="KW-0813">Transport</keyword>
<proteinExistence type="inferred from homology"/>
<sequence>MHIGYGTRSFCLTMSICRVIVFQFLITIGHSTEKCHFSEIERPLVNSLLNTLLRSVKDGDSTDPDPTAFLALRLANQHNLKGERRFQQRLIEAAVRKVKEGDDFSSGPTALYTLAFRSACLDPAKISDGHSQIDLVEHLNYKLKQEIQSLELNRQPLTDYYQLTLAILALCIEKQPVSTYVVEELIVRIMDYEAPFITFFSVDTASMSVLALSCLHGSPFNTISRLKIERPIVRLLQGLLAAKQKDGTIGTIYSTGLAVQALIANQQLDFMVFHCSTHLERLISEIPKGTFDSMERISHVVPALEGHTYLDVQSLDCTSDQDNLPQENEG</sequence>
<feature type="disulfide bond" evidence="8">
    <location>
        <begin position="171"/>
        <end position="214"/>
    </location>
</feature>
<keyword evidence="11" id="KW-1185">Reference proteome</keyword>
<dbReference type="GO" id="GO:0005615">
    <property type="term" value="C:extracellular space"/>
    <property type="evidence" value="ECO:0007669"/>
    <property type="project" value="TreeGrafter"/>
</dbReference>
<dbReference type="InterPro" id="IPR002157">
    <property type="entry name" value="Cbl-bd_prot"/>
</dbReference>
<evidence type="ECO:0000256" key="7">
    <source>
        <dbReference type="PIRSR" id="PIRSR602157-1"/>
    </source>
</evidence>
<keyword evidence="3" id="KW-0171">Cobalt transport</keyword>
<evidence type="ECO:0000256" key="6">
    <source>
        <dbReference type="ARBA" id="ARBA00023285"/>
    </source>
</evidence>
<comment type="similarity">
    <text evidence="2">Belongs to the eukaryotic cobalamin transport proteins family.</text>
</comment>
<dbReference type="GO" id="GO:0031419">
    <property type="term" value="F:cobalamin binding"/>
    <property type="evidence" value="ECO:0007669"/>
    <property type="project" value="InterPro"/>
</dbReference>
<dbReference type="EMBL" id="BFAA01010075">
    <property type="protein sequence ID" value="GCB76428.1"/>
    <property type="molecule type" value="Genomic_DNA"/>
</dbReference>
<name>A0A401PTJ3_SCYTO</name>
<dbReference type="OrthoDB" id="6343110at2759"/>
<evidence type="ECO:0000256" key="9">
    <source>
        <dbReference type="SAM" id="SignalP"/>
    </source>
</evidence>
<dbReference type="InterPro" id="IPR051588">
    <property type="entry name" value="Cobalamin_Transport"/>
</dbReference>
<comment type="caution">
    <text evidence="10">The sequence shown here is derived from an EMBL/GenBank/DDBJ whole genome shotgun (WGS) entry which is preliminary data.</text>
</comment>
<reference evidence="10 11" key="1">
    <citation type="journal article" date="2018" name="Nat. Ecol. Evol.">
        <title>Shark genomes provide insights into elasmobranch evolution and the origin of vertebrates.</title>
        <authorList>
            <person name="Hara Y"/>
            <person name="Yamaguchi K"/>
            <person name="Onimaru K"/>
            <person name="Kadota M"/>
            <person name="Koyanagi M"/>
            <person name="Keeley SD"/>
            <person name="Tatsumi K"/>
            <person name="Tanaka K"/>
            <person name="Motone F"/>
            <person name="Kageyama Y"/>
            <person name="Nozu R"/>
            <person name="Adachi N"/>
            <person name="Nishimura O"/>
            <person name="Nakagawa R"/>
            <person name="Tanegashima C"/>
            <person name="Kiyatake I"/>
            <person name="Matsumoto R"/>
            <person name="Murakumo K"/>
            <person name="Nishida K"/>
            <person name="Terakita A"/>
            <person name="Kuratani S"/>
            <person name="Sato K"/>
            <person name="Hyodo S Kuraku.S."/>
        </authorList>
    </citation>
    <scope>NUCLEOTIDE SEQUENCE [LARGE SCALE GENOMIC DNA]</scope>
</reference>
<accession>A0A401PTJ3</accession>
<organism evidence="10 11">
    <name type="scientific">Scyliorhinus torazame</name>
    <name type="common">Cloudy catshark</name>
    <name type="synonym">Catulus torazame</name>
    <dbReference type="NCBI Taxonomy" id="75743"/>
    <lineage>
        <taxon>Eukaryota</taxon>
        <taxon>Metazoa</taxon>
        <taxon>Chordata</taxon>
        <taxon>Craniata</taxon>
        <taxon>Vertebrata</taxon>
        <taxon>Chondrichthyes</taxon>
        <taxon>Elasmobranchii</taxon>
        <taxon>Galeomorphii</taxon>
        <taxon>Galeoidea</taxon>
        <taxon>Carcharhiniformes</taxon>
        <taxon>Scyliorhinidae</taxon>
        <taxon>Scyliorhinus</taxon>
    </lineage>
</organism>
<feature type="binding site" evidence="7">
    <location>
        <position position="203"/>
    </location>
    <ligand>
        <name>cyanocob(III)alamin</name>
        <dbReference type="ChEBI" id="CHEBI:17439"/>
    </ligand>
</feature>
<dbReference type="Proteomes" id="UP000288216">
    <property type="component" value="Unassembled WGS sequence"/>
</dbReference>